<proteinExistence type="predicted"/>
<dbReference type="Gene3D" id="3.30.565.10">
    <property type="entry name" value="Histidine kinase-like ATPase, C-terminal domain"/>
    <property type="match status" value="1"/>
</dbReference>
<dbReference type="InterPro" id="IPR000700">
    <property type="entry name" value="PAS-assoc_C"/>
</dbReference>
<dbReference type="PROSITE" id="PS50113">
    <property type="entry name" value="PAC"/>
    <property type="match status" value="1"/>
</dbReference>
<dbReference type="EMBL" id="FORF01000019">
    <property type="protein sequence ID" value="SFJ43826.1"/>
    <property type="molecule type" value="Genomic_DNA"/>
</dbReference>
<dbReference type="Pfam" id="PF07536">
    <property type="entry name" value="HWE_HK"/>
    <property type="match status" value="1"/>
</dbReference>
<evidence type="ECO:0000256" key="3">
    <source>
        <dbReference type="ARBA" id="ARBA00022553"/>
    </source>
</evidence>
<accession>A0A1I3RF65</accession>
<evidence type="ECO:0000256" key="5">
    <source>
        <dbReference type="ARBA" id="ARBA00022737"/>
    </source>
</evidence>
<dbReference type="GO" id="GO:0005524">
    <property type="term" value="F:ATP binding"/>
    <property type="evidence" value="ECO:0007669"/>
    <property type="project" value="UniProtKB-KW"/>
</dbReference>
<protein>
    <recommendedName>
        <fullName evidence="2">histidine kinase</fullName>
        <ecNumber evidence="2">2.7.13.3</ecNumber>
    </recommendedName>
</protein>
<keyword evidence="5" id="KW-0677">Repeat</keyword>
<keyword evidence="11" id="KW-1185">Reference proteome</keyword>
<evidence type="ECO:0000313" key="11">
    <source>
        <dbReference type="Proteomes" id="UP000242763"/>
    </source>
</evidence>
<evidence type="ECO:0000313" key="10">
    <source>
        <dbReference type="EMBL" id="SFJ43826.1"/>
    </source>
</evidence>
<reference evidence="11" key="1">
    <citation type="submission" date="2016-10" db="EMBL/GenBank/DDBJ databases">
        <authorList>
            <person name="Varghese N."/>
            <person name="Submissions S."/>
        </authorList>
    </citation>
    <scope>NUCLEOTIDE SEQUENCE [LARGE SCALE GENOMIC DNA]</scope>
    <source>
        <strain evidence="11">DSM 21857</strain>
    </source>
</reference>
<evidence type="ECO:0000256" key="4">
    <source>
        <dbReference type="ARBA" id="ARBA00022679"/>
    </source>
</evidence>
<gene>
    <name evidence="10" type="ORF">SAMN03080618_02961</name>
</gene>
<keyword evidence="3" id="KW-0597">Phosphoprotein</keyword>
<evidence type="ECO:0000256" key="1">
    <source>
        <dbReference type="ARBA" id="ARBA00000085"/>
    </source>
</evidence>
<dbReference type="EC" id="2.7.13.3" evidence="2"/>
<keyword evidence="8" id="KW-0067">ATP-binding</keyword>
<name>A0A1I3RF65_9HYPH</name>
<dbReference type="AlphaFoldDB" id="A0A1I3RF65"/>
<evidence type="ECO:0000259" key="9">
    <source>
        <dbReference type="PROSITE" id="PS50113"/>
    </source>
</evidence>
<dbReference type="Proteomes" id="UP000242763">
    <property type="component" value="Unassembled WGS sequence"/>
</dbReference>
<dbReference type="Gene3D" id="3.30.450.20">
    <property type="entry name" value="PAS domain"/>
    <property type="match status" value="1"/>
</dbReference>
<organism evidence="10 11">
    <name type="scientific">Aquamicrobium aerolatum DSM 21857</name>
    <dbReference type="NCBI Taxonomy" id="1121003"/>
    <lineage>
        <taxon>Bacteria</taxon>
        <taxon>Pseudomonadati</taxon>
        <taxon>Pseudomonadota</taxon>
        <taxon>Alphaproteobacteria</taxon>
        <taxon>Hyphomicrobiales</taxon>
        <taxon>Phyllobacteriaceae</taxon>
        <taxon>Aerobium</taxon>
    </lineage>
</organism>
<dbReference type="GO" id="GO:0004673">
    <property type="term" value="F:protein histidine kinase activity"/>
    <property type="evidence" value="ECO:0007669"/>
    <property type="project" value="UniProtKB-EC"/>
</dbReference>
<dbReference type="STRING" id="1121003.SAMN03080618_02961"/>
<evidence type="ECO:0000256" key="7">
    <source>
        <dbReference type="ARBA" id="ARBA00022777"/>
    </source>
</evidence>
<dbReference type="InterPro" id="IPR036890">
    <property type="entry name" value="HATPase_C_sf"/>
</dbReference>
<dbReference type="PANTHER" id="PTHR41523">
    <property type="entry name" value="TWO-COMPONENT SYSTEM SENSOR PROTEIN"/>
    <property type="match status" value="1"/>
</dbReference>
<evidence type="ECO:0000256" key="2">
    <source>
        <dbReference type="ARBA" id="ARBA00012438"/>
    </source>
</evidence>
<dbReference type="SMART" id="SM00911">
    <property type="entry name" value="HWE_HK"/>
    <property type="match status" value="1"/>
</dbReference>
<keyword evidence="7 10" id="KW-0418">Kinase</keyword>
<keyword evidence="4" id="KW-0808">Transferase</keyword>
<dbReference type="PANTHER" id="PTHR41523:SF8">
    <property type="entry name" value="ETHYLENE RESPONSE SENSOR PROTEIN"/>
    <property type="match status" value="1"/>
</dbReference>
<keyword evidence="6" id="KW-0547">Nucleotide-binding</keyword>
<comment type="catalytic activity">
    <reaction evidence="1">
        <text>ATP + protein L-histidine = ADP + protein N-phospho-L-histidine.</text>
        <dbReference type="EC" id="2.7.13.3"/>
    </reaction>
</comment>
<dbReference type="InterPro" id="IPR011102">
    <property type="entry name" value="Sig_transdc_His_kinase_HWE"/>
</dbReference>
<dbReference type="SUPFAM" id="SSF55874">
    <property type="entry name" value="ATPase domain of HSP90 chaperone/DNA topoisomerase II/histidine kinase"/>
    <property type="match status" value="1"/>
</dbReference>
<sequence length="234" mass="25548">MSPLQDESGRVIGASKIARDITDRHRAFEQQQLLLKEMEHRIKNVFSIASGLISLCAKRAQTPEELSKMARERLDALARAHALTAPRPDSGTENDPPTITLHELLQTIVSPHLDATERRRFDVLGEDLSLSSKALTPIALAVNELTTNAVKYGALSSPDGAVTFEVQSQDDLVIMRWTERGGPLIVAPPDHAGFGTRLSEMAVGQLGGTIGRDWNKEGLSAKIVLKRSLCDPLQ</sequence>
<evidence type="ECO:0000256" key="8">
    <source>
        <dbReference type="ARBA" id="ARBA00022840"/>
    </source>
</evidence>
<feature type="domain" description="PAC" evidence="9">
    <location>
        <begin position="1"/>
        <end position="33"/>
    </location>
</feature>
<evidence type="ECO:0000256" key="6">
    <source>
        <dbReference type="ARBA" id="ARBA00022741"/>
    </source>
</evidence>